<sequence>MKEEKRTLVDISNVRIKEYDGMNVVVERYESVFVPKDQQTIKKWVFKGYSRSVLSALLKIQKDELLIDKKIVSDLGTYLGAVEKSNNELLEVVKTHEPTTNL</sequence>
<name>A0ABU6KC22_9BACI</name>
<evidence type="ECO:0000313" key="2">
    <source>
        <dbReference type="Proteomes" id="UP001335737"/>
    </source>
</evidence>
<keyword evidence="2" id="KW-1185">Reference proteome</keyword>
<reference evidence="1 2" key="1">
    <citation type="journal article" date="2024" name="Int. J. Syst. Evol. Microbiol.">
        <title>Virgibacillus tibetensis sp. nov., isolated from salt lake on the Tibetan Plateau of China.</title>
        <authorList>
            <person name="Phurbu D."/>
            <person name="Liu Z.-X."/>
            <person name="Wang R."/>
            <person name="Zheng Y.-Y."/>
            <person name="Liu H.-C."/>
            <person name="Zhou Y.-G."/>
            <person name="Yu Y.-J."/>
            <person name="Li A.-H."/>
        </authorList>
    </citation>
    <scope>NUCLEOTIDE SEQUENCE [LARGE SCALE GENOMIC DNA]</scope>
    <source>
        <strain evidence="1 2">C22-A2</strain>
    </source>
</reference>
<evidence type="ECO:0000313" key="1">
    <source>
        <dbReference type="EMBL" id="MEC5422379.1"/>
    </source>
</evidence>
<accession>A0ABU6KC22</accession>
<proteinExistence type="predicted"/>
<organism evidence="1 2">
    <name type="scientific">Virgibacillus tibetensis</name>
    <dbReference type="NCBI Taxonomy" id="3042313"/>
    <lineage>
        <taxon>Bacteria</taxon>
        <taxon>Bacillati</taxon>
        <taxon>Bacillota</taxon>
        <taxon>Bacilli</taxon>
        <taxon>Bacillales</taxon>
        <taxon>Bacillaceae</taxon>
        <taxon>Virgibacillus</taxon>
    </lineage>
</organism>
<dbReference type="EMBL" id="JARZFX010000001">
    <property type="protein sequence ID" value="MEC5422379.1"/>
    <property type="molecule type" value="Genomic_DNA"/>
</dbReference>
<protein>
    <submittedName>
        <fullName evidence="1">Uncharacterized protein</fullName>
    </submittedName>
</protein>
<dbReference type="Proteomes" id="UP001335737">
    <property type="component" value="Unassembled WGS sequence"/>
</dbReference>
<gene>
    <name evidence="1" type="ORF">QGM71_02595</name>
</gene>
<dbReference type="RefSeq" id="WP_327605946.1">
    <property type="nucleotide sequence ID" value="NZ_JARZFX010000001.1"/>
</dbReference>
<comment type="caution">
    <text evidence="1">The sequence shown here is derived from an EMBL/GenBank/DDBJ whole genome shotgun (WGS) entry which is preliminary data.</text>
</comment>